<evidence type="ECO:0000313" key="1">
    <source>
        <dbReference type="EMBL" id="RFD20178.1"/>
    </source>
</evidence>
<dbReference type="PANTHER" id="PTHR33988">
    <property type="entry name" value="ENDORIBONUCLEASE MAZF-RELATED"/>
    <property type="match status" value="1"/>
</dbReference>
<dbReference type="OrthoDB" id="9808744at2"/>
<evidence type="ECO:0000313" key="2">
    <source>
        <dbReference type="Proteomes" id="UP000262371"/>
    </source>
</evidence>
<protein>
    <submittedName>
        <fullName evidence="1">Endoribonuclease MazF</fullName>
    </submittedName>
</protein>
<dbReference type="Proteomes" id="UP000262371">
    <property type="component" value="Unassembled WGS sequence"/>
</dbReference>
<accession>A0A371Z122</accession>
<dbReference type="RefSeq" id="WP_110560841.1">
    <property type="nucleotide sequence ID" value="NZ_QUWV01000056.1"/>
</dbReference>
<gene>
    <name evidence="1" type="primary">mazF</name>
    <name evidence="1" type="ORF">DY926_07655</name>
</gene>
<dbReference type="EMBL" id="QUWV01000056">
    <property type="protein sequence ID" value="RFD20178.1"/>
    <property type="molecule type" value="Genomic_DNA"/>
</dbReference>
<comment type="caution">
    <text evidence="1">The sequence shown here is derived from an EMBL/GenBank/DDBJ whole genome shotgun (WGS) entry which is preliminary data.</text>
</comment>
<dbReference type="InterPro" id="IPR003477">
    <property type="entry name" value="PemK-like"/>
</dbReference>
<dbReference type="InterPro" id="IPR011067">
    <property type="entry name" value="Plasmid_toxin/cell-grow_inhib"/>
</dbReference>
<dbReference type="PANTHER" id="PTHR33988:SF3">
    <property type="entry name" value="ENDORIBONUCLEASE TOXIN CHPB-RELATED"/>
    <property type="match status" value="1"/>
</dbReference>
<dbReference type="GO" id="GO:0016075">
    <property type="term" value="P:rRNA catabolic process"/>
    <property type="evidence" value="ECO:0007669"/>
    <property type="project" value="TreeGrafter"/>
</dbReference>
<name>A0A371Z122_9PROT</name>
<sequence length="110" mass="12091">MTPEWVPDCGDIVWLEFDPQAGREQAGHRPAVVLSPASYNTKSGLIVCCPTTTRIKGYPFEVPLDGQPASVVLSDQVRSLDWRARRAKMKGKVTGGELEAVREKVRLLVG</sequence>
<dbReference type="AlphaFoldDB" id="A0A371Z122"/>
<dbReference type="GO" id="GO:0006402">
    <property type="term" value="P:mRNA catabolic process"/>
    <property type="evidence" value="ECO:0007669"/>
    <property type="project" value="TreeGrafter"/>
</dbReference>
<dbReference type="GO" id="GO:0004521">
    <property type="term" value="F:RNA endonuclease activity"/>
    <property type="evidence" value="ECO:0007669"/>
    <property type="project" value="TreeGrafter"/>
</dbReference>
<proteinExistence type="predicted"/>
<dbReference type="Pfam" id="PF02452">
    <property type="entry name" value="PemK_toxin"/>
    <property type="match status" value="1"/>
</dbReference>
<organism evidence="1 2">
    <name type="scientific">Komagataeibacter melaceti</name>
    <dbReference type="NCBI Taxonomy" id="2766577"/>
    <lineage>
        <taxon>Bacteria</taxon>
        <taxon>Pseudomonadati</taxon>
        <taxon>Pseudomonadota</taxon>
        <taxon>Alphaproteobacteria</taxon>
        <taxon>Acetobacterales</taxon>
        <taxon>Acetobacteraceae</taxon>
        <taxon>Komagataeibacter</taxon>
    </lineage>
</organism>
<keyword evidence="2" id="KW-1185">Reference proteome</keyword>
<dbReference type="SUPFAM" id="SSF50118">
    <property type="entry name" value="Cell growth inhibitor/plasmid maintenance toxic component"/>
    <property type="match status" value="1"/>
</dbReference>
<dbReference type="Gene3D" id="2.30.30.110">
    <property type="match status" value="1"/>
</dbReference>
<dbReference type="GO" id="GO:0003677">
    <property type="term" value="F:DNA binding"/>
    <property type="evidence" value="ECO:0007669"/>
    <property type="project" value="InterPro"/>
</dbReference>
<dbReference type="NCBIfam" id="NF007386">
    <property type="entry name" value="PRK09907.1"/>
    <property type="match status" value="1"/>
</dbReference>
<reference evidence="1 2" key="1">
    <citation type="submission" date="2018-08" db="EMBL/GenBank/DDBJ databases">
        <title>Komagataeibacter sp. AV 382.</title>
        <authorList>
            <person name="Skraban J."/>
            <person name="Trcek J."/>
        </authorList>
    </citation>
    <scope>NUCLEOTIDE SEQUENCE [LARGE SCALE GENOMIC DNA]</scope>
    <source>
        <strain evidence="1 2">AV 382</strain>
    </source>
</reference>